<evidence type="ECO:0000313" key="2">
    <source>
        <dbReference type="EMBL" id="GAA2148713.1"/>
    </source>
</evidence>
<evidence type="ECO:0000313" key="3">
    <source>
        <dbReference type="Proteomes" id="UP001501020"/>
    </source>
</evidence>
<sequence>MLGPEVCRASQCGKPVPNLLLIGEGSLESFVRSEDHASSPFRTERVVGVGRVPSLPTFKILHEINAMGNSDPAFDREQNRLGEGSTARPARPHRINYKRLCDEVQAP</sequence>
<name>A0ABP5LP07_9ACTN</name>
<gene>
    <name evidence="2" type="ORF">GCM10009727_51780</name>
</gene>
<comment type="caution">
    <text evidence="2">The sequence shown here is derived from an EMBL/GenBank/DDBJ whole genome shotgun (WGS) entry which is preliminary data.</text>
</comment>
<keyword evidence="3" id="KW-1185">Reference proteome</keyword>
<protein>
    <submittedName>
        <fullName evidence="2">Uncharacterized protein</fullName>
    </submittedName>
</protein>
<reference evidence="3" key="1">
    <citation type="journal article" date="2019" name="Int. J. Syst. Evol. Microbiol.">
        <title>The Global Catalogue of Microorganisms (GCM) 10K type strain sequencing project: providing services to taxonomists for standard genome sequencing and annotation.</title>
        <authorList>
            <consortium name="The Broad Institute Genomics Platform"/>
            <consortium name="The Broad Institute Genome Sequencing Center for Infectious Disease"/>
            <person name="Wu L."/>
            <person name="Ma J."/>
        </authorList>
    </citation>
    <scope>NUCLEOTIDE SEQUENCE [LARGE SCALE GENOMIC DNA]</scope>
    <source>
        <strain evidence="3">JCM 13850</strain>
    </source>
</reference>
<proteinExistence type="predicted"/>
<accession>A0ABP5LP07</accession>
<feature type="region of interest" description="Disordered" evidence="1">
    <location>
        <begin position="77"/>
        <end position="96"/>
    </location>
</feature>
<dbReference type="EMBL" id="BAAAMR010000050">
    <property type="protein sequence ID" value="GAA2148713.1"/>
    <property type="molecule type" value="Genomic_DNA"/>
</dbReference>
<evidence type="ECO:0000256" key="1">
    <source>
        <dbReference type="SAM" id="MobiDB-lite"/>
    </source>
</evidence>
<organism evidence="2 3">
    <name type="scientific">Actinomadura napierensis</name>
    <dbReference type="NCBI Taxonomy" id="267854"/>
    <lineage>
        <taxon>Bacteria</taxon>
        <taxon>Bacillati</taxon>
        <taxon>Actinomycetota</taxon>
        <taxon>Actinomycetes</taxon>
        <taxon>Streptosporangiales</taxon>
        <taxon>Thermomonosporaceae</taxon>
        <taxon>Actinomadura</taxon>
    </lineage>
</organism>
<dbReference type="Proteomes" id="UP001501020">
    <property type="component" value="Unassembled WGS sequence"/>
</dbReference>